<dbReference type="GO" id="GO:0003677">
    <property type="term" value="F:DNA binding"/>
    <property type="evidence" value="ECO:0007669"/>
    <property type="project" value="UniProtKB-KW"/>
</dbReference>
<sequence>MARLTPAVMRTFDILELFLADDTELSAAEVVKLTGLPRTSVHELINTLVAREYLEKDESRGVFRLGVRLLQLGNAYSARFDMLAAANEVARMLSDRLGETVSVALRQGAEVFYLAKIEARDIVRMPSSIGKTLPANATALGKALLAALTADQVRVLFPDGTRLPKLTANSIGTIAELEAQLEQVRHDGVAFEREESAENVTCVAAPVRDASGAVVAAISTSVPVPRWEQQPQEHWVEAVRDGAEQLSIRLGYRAPKTPREADRRTA</sequence>
<evidence type="ECO:0000313" key="7">
    <source>
        <dbReference type="Proteomes" id="UP001321506"/>
    </source>
</evidence>
<dbReference type="Proteomes" id="UP001321506">
    <property type="component" value="Unassembled WGS sequence"/>
</dbReference>
<dbReference type="GO" id="GO:0045892">
    <property type="term" value="P:negative regulation of DNA-templated transcription"/>
    <property type="evidence" value="ECO:0007669"/>
    <property type="project" value="TreeGrafter"/>
</dbReference>
<dbReference type="InterPro" id="IPR014757">
    <property type="entry name" value="Tscrpt_reg_IclR_C"/>
</dbReference>
<dbReference type="SUPFAM" id="SSF46785">
    <property type="entry name" value="Winged helix' DNA-binding domain"/>
    <property type="match status" value="1"/>
</dbReference>
<dbReference type="Pfam" id="PF01614">
    <property type="entry name" value="IclR_C"/>
    <property type="match status" value="1"/>
</dbReference>
<keyword evidence="2" id="KW-0238">DNA-binding</keyword>
<evidence type="ECO:0000256" key="2">
    <source>
        <dbReference type="ARBA" id="ARBA00023125"/>
    </source>
</evidence>
<dbReference type="InterPro" id="IPR036390">
    <property type="entry name" value="WH_DNA-bd_sf"/>
</dbReference>
<proteinExistence type="predicted"/>
<dbReference type="GO" id="GO:0003700">
    <property type="term" value="F:DNA-binding transcription factor activity"/>
    <property type="evidence" value="ECO:0007669"/>
    <property type="project" value="TreeGrafter"/>
</dbReference>
<feature type="domain" description="HTH iclR-type" evidence="4">
    <location>
        <begin position="5"/>
        <end position="67"/>
    </location>
</feature>
<dbReference type="RefSeq" id="WP_281488825.1">
    <property type="nucleotide sequence ID" value="NZ_CP159582.1"/>
</dbReference>
<accession>A0AAW6TAE9</accession>
<dbReference type="PROSITE" id="PS51077">
    <property type="entry name" value="HTH_ICLR"/>
    <property type="match status" value="1"/>
</dbReference>
<comment type="caution">
    <text evidence="6">The sequence shown here is derived from an EMBL/GenBank/DDBJ whole genome shotgun (WGS) entry which is preliminary data.</text>
</comment>
<keyword evidence="7" id="KW-1185">Reference proteome</keyword>
<dbReference type="Gene3D" id="3.30.450.40">
    <property type="match status" value="1"/>
</dbReference>
<dbReference type="InterPro" id="IPR050707">
    <property type="entry name" value="HTH_MetabolicPath_Reg"/>
</dbReference>
<name>A0AAW6TAE9_9MICO</name>
<feature type="domain" description="IclR-ED" evidence="5">
    <location>
        <begin position="68"/>
        <end position="252"/>
    </location>
</feature>
<dbReference type="PANTHER" id="PTHR30136">
    <property type="entry name" value="HELIX-TURN-HELIX TRANSCRIPTIONAL REGULATOR, ICLR FAMILY"/>
    <property type="match status" value="1"/>
</dbReference>
<dbReference type="SUPFAM" id="SSF55781">
    <property type="entry name" value="GAF domain-like"/>
    <property type="match status" value="1"/>
</dbReference>
<evidence type="ECO:0000256" key="3">
    <source>
        <dbReference type="ARBA" id="ARBA00023163"/>
    </source>
</evidence>
<evidence type="ECO:0000259" key="5">
    <source>
        <dbReference type="PROSITE" id="PS51078"/>
    </source>
</evidence>
<keyword evidence="1" id="KW-0805">Transcription regulation</keyword>
<dbReference type="PANTHER" id="PTHR30136:SF2">
    <property type="entry name" value="TRANSCRIPTIONAL REGULATOR ICLR"/>
    <property type="match status" value="1"/>
</dbReference>
<dbReference type="InterPro" id="IPR036388">
    <property type="entry name" value="WH-like_DNA-bd_sf"/>
</dbReference>
<dbReference type="Gene3D" id="1.10.10.10">
    <property type="entry name" value="Winged helix-like DNA-binding domain superfamily/Winged helix DNA-binding domain"/>
    <property type="match status" value="1"/>
</dbReference>
<evidence type="ECO:0000313" key="6">
    <source>
        <dbReference type="EMBL" id="MDI2099040.1"/>
    </source>
</evidence>
<organism evidence="6 7">
    <name type="scientific">Ruicaihuangia caeni</name>
    <dbReference type="NCBI Taxonomy" id="3042517"/>
    <lineage>
        <taxon>Bacteria</taxon>
        <taxon>Bacillati</taxon>
        <taxon>Actinomycetota</taxon>
        <taxon>Actinomycetes</taxon>
        <taxon>Micrococcales</taxon>
        <taxon>Microbacteriaceae</taxon>
        <taxon>Ruicaihuangia</taxon>
    </lineage>
</organism>
<dbReference type="Pfam" id="PF09339">
    <property type="entry name" value="HTH_IclR"/>
    <property type="match status" value="1"/>
</dbReference>
<evidence type="ECO:0000256" key="1">
    <source>
        <dbReference type="ARBA" id="ARBA00023015"/>
    </source>
</evidence>
<dbReference type="AlphaFoldDB" id="A0AAW6TAE9"/>
<keyword evidence="3" id="KW-0804">Transcription</keyword>
<dbReference type="PROSITE" id="PS51078">
    <property type="entry name" value="ICLR_ED"/>
    <property type="match status" value="1"/>
</dbReference>
<dbReference type="InterPro" id="IPR029016">
    <property type="entry name" value="GAF-like_dom_sf"/>
</dbReference>
<evidence type="ECO:0000259" key="4">
    <source>
        <dbReference type="PROSITE" id="PS51077"/>
    </source>
</evidence>
<dbReference type="InterPro" id="IPR005471">
    <property type="entry name" value="Tscrpt_reg_IclR_N"/>
</dbReference>
<protein>
    <submittedName>
        <fullName evidence="6">IclR family transcriptional regulator</fullName>
    </submittedName>
</protein>
<dbReference type="EMBL" id="JASATX010000003">
    <property type="protein sequence ID" value="MDI2099040.1"/>
    <property type="molecule type" value="Genomic_DNA"/>
</dbReference>
<gene>
    <name evidence="6" type="ORF">QF206_08705</name>
</gene>
<dbReference type="SMART" id="SM00346">
    <property type="entry name" value="HTH_ICLR"/>
    <property type="match status" value="1"/>
</dbReference>
<reference evidence="6 7" key="1">
    <citation type="submission" date="2023-04" db="EMBL/GenBank/DDBJ databases">
        <title>Klugiella caeni sp. nov. isolated from the sludge of biochemical tank.</title>
        <authorList>
            <person name="Geng K."/>
        </authorList>
    </citation>
    <scope>NUCLEOTIDE SEQUENCE [LARGE SCALE GENOMIC DNA]</scope>
    <source>
        <strain evidence="6 7">YN-L-19</strain>
    </source>
</reference>